<dbReference type="EMBL" id="RDQH01000339">
    <property type="protein sequence ID" value="RXH79851.1"/>
    <property type="molecule type" value="Genomic_DNA"/>
</dbReference>
<dbReference type="PANTHER" id="PTHR33018">
    <property type="entry name" value="OS10G0338966 PROTEIN-RELATED"/>
    <property type="match status" value="1"/>
</dbReference>
<keyword evidence="5" id="KW-1185">Reference proteome</keyword>
<accession>A0A498IE57</accession>
<evidence type="ECO:0000259" key="3">
    <source>
        <dbReference type="Pfam" id="PF26133"/>
    </source>
</evidence>
<evidence type="ECO:0000313" key="4">
    <source>
        <dbReference type="EMBL" id="RXH79851.1"/>
    </source>
</evidence>
<dbReference type="AlphaFoldDB" id="A0A498IE57"/>
<dbReference type="Proteomes" id="UP000290289">
    <property type="component" value="Chromosome 13"/>
</dbReference>
<proteinExistence type="predicted"/>
<organism evidence="4 5">
    <name type="scientific">Malus domestica</name>
    <name type="common">Apple</name>
    <name type="synonym">Pyrus malus</name>
    <dbReference type="NCBI Taxonomy" id="3750"/>
    <lineage>
        <taxon>Eukaryota</taxon>
        <taxon>Viridiplantae</taxon>
        <taxon>Streptophyta</taxon>
        <taxon>Embryophyta</taxon>
        <taxon>Tracheophyta</taxon>
        <taxon>Spermatophyta</taxon>
        <taxon>Magnoliopsida</taxon>
        <taxon>eudicotyledons</taxon>
        <taxon>Gunneridae</taxon>
        <taxon>Pentapetalae</taxon>
        <taxon>rosids</taxon>
        <taxon>fabids</taxon>
        <taxon>Rosales</taxon>
        <taxon>Rosaceae</taxon>
        <taxon>Amygdaloideae</taxon>
        <taxon>Maleae</taxon>
        <taxon>Malus</taxon>
    </lineage>
</organism>
<evidence type="ECO:0000259" key="2">
    <source>
        <dbReference type="Pfam" id="PF13963"/>
    </source>
</evidence>
<feature type="region of interest" description="Disordered" evidence="1">
    <location>
        <begin position="236"/>
        <end position="329"/>
    </location>
</feature>
<feature type="compositionally biased region" description="Low complexity" evidence="1">
    <location>
        <begin position="303"/>
        <end position="314"/>
    </location>
</feature>
<feature type="compositionally biased region" description="Polar residues" evidence="1">
    <location>
        <begin position="267"/>
        <end position="288"/>
    </location>
</feature>
<comment type="caution">
    <text evidence="4">The sequence shown here is derived from an EMBL/GenBank/DDBJ whole genome shotgun (WGS) entry which is preliminary data.</text>
</comment>
<evidence type="ECO:0000313" key="5">
    <source>
        <dbReference type="Proteomes" id="UP000290289"/>
    </source>
</evidence>
<feature type="domain" description="DUF8039" evidence="3">
    <location>
        <begin position="342"/>
        <end position="422"/>
    </location>
</feature>
<protein>
    <recommendedName>
        <fullName evidence="6">Transposase Tnp1/En/Spm-like domain-containing protein</fullName>
    </recommendedName>
</protein>
<dbReference type="Pfam" id="PF13963">
    <property type="entry name" value="Transpos_assoc"/>
    <property type="match status" value="1"/>
</dbReference>
<dbReference type="Pfam" id="PF26133">
    <property type="entry name" value="DUF8039"/>
    <property type="match status" value="1"/>
</dbReference>
<evidence type="ECO:0008006" key="6">
    <source>
        <dbReference type="Google" id="ProtNLM"/>
    </source>
</evidence>
<feature type="compositionally biased region" description="Basic and acidic residues" evidence="1">
    <location>
        <begin position="290"/>
        <end position="302"/>
    </location>
</feature>
<gene>
    <name evidence="4" type="ORF">DVH24_040998</name>
</gene>
<sequence length="446" mass="49816">PRRYEGNLLKRGGRDATRGLPRRPSTEYREGAQKFVQVAKEYGGNRDKIICPCIICQNQCFQLPKIVYEHLIMNGIDPSYTTWVFHGEQEPILQQHDYANVTETYQMYRDVLAEDDGTGKANLLIGDENFKQKVEEAEAPLYEGCTKYTKLSATDDIKLANEMPTTYNGSIKEDALSQALGPEHRGRLRGGGYGVTPSRYDAQTYASMSNRELRDRLQNVEGKLREVFDLVLAKQQNEGNGKETNTNDAIQVSTNRPQGGSIDLQRTKNGVKQVTNSSYQVSRSSPQIQCDRRSAREVDDASRQASKASSQKSSPNIQRDIIKGKEGSKATSQLQPVGILRGSSCKLLNWLGNGQVVATGEIESTNPEAKVHHMVLGPDCWKVWVTVVRVENISLYRPTSEFRVLEDAISSTIAWPSKYVQVGDKYAILQSVVILHLTTVIARGRN</sequence>
<feature type="compositionally biased region" description="Polar residues" evidence="1">
    <location>
        <begin position="236"/>
        <end position="258"/>
    </location>
</feature>
<dbReference type="InterPro" id="IPR029480">
    <property type="entry name" value="Transpos_assoc"/>
</dbReference>
<reference evidence="4 5" key="1">
    <citation type="submission" date="2018-10" db="EMBL/GenBank/DDBJ databases">
        <title>A high-quality apple genome assembly.</title>
        <authorList>
            <person name="Hu J."/>
        </authorList>
    </citation>
    <scope>NUCLEOTIDE SEQUENCE [LARGE SCALE GENOMIC DNA]</scope>
    <source>
        <strain evidence="5">cv. HFTH1</strain>
        <tissue evidence="4">Young leaf</tissue>
    </source>
</reference>
<name>A0A498IE57_MALDO</name>
<dbReference type="InterPro" id="IPR058352">
    <property type="entry name" value="DUF8039"/>
</dbReference>
<dbReference type="PANTHER" id="PTHR33018:SF34">
    <property type="entry name" value="OS02G0472350 PROTEIN"/>
    <property type="match status" value="1"/>
</dbReference>
<feature type="region of interest" description="Disordered" evidence="1">
    <location>
        <begin position="1"/>
        <end position="26"/>
    </location>
</feature>
<evidence type="ECO:0000256" key="1">
    <source>
        <dbReference type="SAM" id="MobiDB-lite"/>
    </source>
</evidence>
<feature type="non-terminal residue" evidence="4">
    <location>
        <position position="1"/>
    </location>
</feature>
<feature type="domain" description="Transposase-associated" evidence="2">
    <location>
        <begin position="22"/>
        <end position="88"/>
    </location>
</feature>